<dbReference type="SMART" id="SM00013">
    <property type="entry name" value="LRRNT"/>
    <property type="match status" value="1"/>
</dbReference>
<feature type="compositionally biased region" description="Pro residues" evidence="5">
    <location>
        <begin position="493"/>
        <end position="508"/>
    </location>
</feature>
<dbReference type="SUPFAM" id="SSF52058">
    <property type="entry name" value="L domain-like"/>
    <property type="match status" value="1"/>
</dbReference>
<feature type="compositionally biased region" description="Pro residues" evidence="5">
    <location>
        <begin position="375"/>
        <end position="410"/>
    </location>
</feature>
<dbReference type="PANTHER" id="PTHR24366:SF158">
    <property type="entry name" value="PLATELET GLYCOPROTEIN IB ALPHA CHAIN-LIKE-RELATED"/>
    <property type="match status" value="1"/>
</dbReference>
<dbReference type="InterPro" id="IPR000483">
    <property type="entry name" value="Cys-rich_flank_reg_C"/>
</dbReference>
<keyword evidence="6" id="KW-0812">Transmembrane</keyword>
<dbReference type="EMBL" id="JABVXQ010000008">
    <property type="protein sequence ID" value="KAF6094004.1"/>
    <property type="molecule type" value="Genomic_DNA"/>
</dbReference>
<feature type="compositionally biased region" description="Low complexity" evidence="5">
    <location>
        <begin position="509"/>
        <end position="556"/>
    </location>
</feature>
<keyword evidence="4" id="KW-0325">Glycoprotein</keyword>
<sequence length="724" mass="77979">MTLFLLLLLLPSPSRPQSPCEISKVANMLEVNCDDLGLKALPPDLPADTAILHLGKNSLSTFSMAPLVPLTRLTQLHMENSQLASLQADGVLPLLEILEIPHNKLTSLPLLGEALPALTTLDVSHNKLGSLSPGALSGLSQLHELRLRGNKLKILPPGLLAPTPQLRKLDLADNQLTEVPPGLLDGLQELDTLFLQGNWLRTIPEGFFGDLLLPFAFLHNNPWYCDCSILYFRLWLRDNENNVYTWMEGVDVKAMTPNVRSVRCINEAKTPIIDYSKKDCLSPTGGGYTDDYDDSSEVGSNTAPTRAVVTNTKAKTTHWGLLYSESAASLHSQMPYLPSTQESTKKQTTFPTTREPITFSKTPKPTIEPTTTPTTPTPTTPEPTTTPPTPEPTTTPPTPEPTTPTTPEPTTPLTTLTTPEPTAPPTTLTTPEPTAPPTTLTTPEPTAPPTTSTTPEPTAPPTTLTTPEPTAPPTTSTTPEPTAPPTTLTTPEPTAPPTTPTTPEPTAPPTTSTTPEPTARPTTPTTPEPTTTPTTPKPTTIQTISEPTILSTTTESTSLPMLESTIILKFGDLAKVHGVSQGNVDSSRNDPFLNPDFCCLFPLGFYILGLLWLLFASVVLILLLTWVRHMKPQALDFGQSVALATAKHTTHVELQKGRQVAVPRACLLFLQGTLPTFRSSIFLWVRPNGRVGPLVAGRRPSALSLGRGQDLLGTVSVRYSGHSL</sequence>
<name>A0A833ZJX8_9CHIR</name>
<dbReference type="SMART" id="SM00082">
    <property type="entry name" value="LRRCT"/>
    <property type="match status" value="1"/>
</dbReference>
<dbReference type="InterPro" id="IPR000372">
    <property type="entry name" value="LRRNT"/>
</dbReference>
<dbReference type="PRINTS" id="PR01217">
    <property type="entry name" value="PRICHEXTENSN"/>
</dbReference>
<dbReference type="SMART" id="SM00369">
    <property type="entry name" value="LRR_TYP"/>
    <property type="match status" value="5"/>
</dbReference>
<evidence type="ECO:0000256" key="5">
    <source>
        <dbReference type="SAM" id="MobiDB-lite"/>
    </source>
</evidence>
<feature type="compositionally biased region" description="Polar residues" evidence="5">
    <location>
        <begin position="339"/>
        <end position="352"/>
    </location>
</feature>
<keyword evidence="3" id="KW-0677">Repeat</keyword>
<dbReference type="InterPro" id="IPR003591">
    <property type="entry name" value="Leu-rich_rpt_typical-subtyp"/>
</dbReference>
<evidence type="ECO:0000259" key="8">
    <source>
        <dbReference type="SMART" id="SM00013"/>
    </source>
</evidence>
<evidence type="ECO:0000256" key="4">
    <source>
        <dbReference type="ARBA" id="ARBA00023180"/>
    </source>
</evidence>
<feature type="domain" description="LRRCT" evidence="9">
    <location>
        <begin position="221"/>
        <end position="281"/>
    </location>
</feature>
<reference evidence="10 11" key="1">
    <citation type="journal article" date="2020" name="Nature">
        <title>Six reference-quality genomes reveal evolution of bat adaptations.</title>
        <authorList>
            <person name="Jebb D."/>
            <person name="Huang Z."/>
            <person name="Pippel M."/>
            <person name="Hughes G.M."/>
            <person name="Lavrichenko K."/>
            <person name="Devanna P."/>
            <person name="Winkler S."/>
            <person name="Jermiin L.S."/>
            <person name="Skirmuntt E.C."/>
            <person name="Katzourakis A."/>
            <person name="Burkitt-Gray L."/>
            <person name="Ray D.A."/>
            <person name="Sullivan K.A.M."/>
            <person name="Roscito J.G."/>
            <person name="Kirilenko B.M."/>
            <person name="Davalos L.M."/>
            <person name="Corthals A.P."/>
            <person name="Power M.L."/>
            <person name="Jones G."/>
            <person name="Ransome R.D."/>
            <person name="Dechmann D.K.N."/>
            <person name="Locatelli A.G."/>
            <person name="Puechmaille S.J."/>
            <person name="Fedrigo O."/>
            <person name="Jarvis E.D."/>
            <person name="Hiller M."/>
            <person name="Vernes S.C."/>
            <person name="Myers E.W."/>
            <person name="Teeling E.C."/>
        </authorList>
    </citation>
    <scope>NUCLEOTIDE SEQUENCE [LARGE SCALE GENOMIC DNA]</scope>
    <source>
        <strain evidence="10">Bat1K_MPI-CBG_1</strain>
    </source>
</reference>
<evidence type="ECO:0000256" key="3">
    <source>
        <dbReference type="ARBA" id="ARBA00022737"/>
    </source>
</evidence>
<feature type="signal peptide" evidence="7">
    <location>
        <begin position="1"/>
        <end position="16"/>
    </location>
</feature>
<dbReference type="GO" id="GO:0007616">
    <property type="term" value="P:long-term memory"/>
    <property type="evidence" value="ECO:0007669"/>
    <property type="project" value="TreeGrafter"/>
</dbReference>
<evidence type="ECO:0000256" key="7">
    <source>
        <dbReference type="SAM" id="SignalP"/>
    </source>
</evidence>
<proteinExistence type="predicted"/>
<evidence type="ECO:0000259" key="9">
    <source>
        <dbReference type="SMART" id="SM00082"/>
    </source>
</evidence>
<accession>A0A833ZJX8</accession>
<dbReference type="Gene3D" id="3.80.10.10">
    <property type="entry name" value="Ribonuclease Inhibitor"/>
    <property type="match status" value="1"/>
</dbReference>
<keyword evidence="6" id="KW-0472">Membrane</keyword>
<feature type="compositionally biased region" description="Low complexity" evidence="5">
    <location>
        <begin position="411"/>
        <end position="492"/>
    </location>
</feature>
<evidence type="ECO:0000256" key="2">
    <source>
        <dbReference type="ARBA" id="ARBA00022729"/>
    </source>
</evidence>
<dbReference type="PANTHER" id="PTHR24366">
    <property type="entry name" value="IG(IMMUNOGLOBULIN) AND LRR(LEUCINE RICH REPEAT) DOMAINS"/>
    <property type="match status" value="1"/>
</dbReference>
<feature type="transmembrane region" description="Helical" evidence="6">
    <location>
        <begin position="603"/>
        <end position="627"/>
    </location>
</feature>
<gene>
    <name evidence="10" type="ORF">HJG60_005757</name>
</gene>
<keyword evidence="1" id="KW-0433">Leucine-rich repeat</keyword>
<feature type="compositionally biased region" description="Low complexity" evidence="5">
    <location>
        <begin position="362"/>
        <end position="374"/>
    </location>
</feature>
<dbReference type="Pfam" id="PF13855">
    <property type="entry name" value="LRR_8"/>
    <property type="match status" value="2"/>
</dbReference>
<evidence type="ECO:0000256" key="1">
    <source>
        <dbReference type="ARBA" id="ARBA00022614"/>
    </source>
</evidence>
<dbReference type="SMART" id="SM00364">
    <property type="entry name" value="LRR_BAC"/>
    <property type="match status" value="5"/>
</dbReference>
<dbReference type="Proteomes" id="UP000664940">
    <property type="component" value="Unassembled WGS sequence"/>
</dbReference>
<evidence type="ECO:0000256" key="6">
    <source>
        <dbReference type="SAM" id="Phobius"/>
    </source>
</evidence>
<keyword evidence="2 7" id="KW-0732">Signal</keyword>
<feature type="domain" description="LRRNT" evidence="8">
    <location>
        <begin position="19"/>
        <end position="51"/>
    </location>
</feature>
<dbReference type="PROSITE" id="PS51450">
    <property type="entry name" value="LRR"/>
    <property type="match status" value="1"/>
</dbReference>
<feature type="region of interest" description="Disordered" evidence="5">
    <location>
        <begin position="339"/>
        <end position="556"/>
    </location>
</feature>
<keyword evidence="6" id="KW-1133">Transmembrane helix</keyword>
<comment type="caution">
    <text evidence="10">The sequence shown here is derived from an EMBL/GenBank/DDBJ whole genome shotgun (WGS) entry which is preliminary data.</text>
</comment>
<dbReference type="AlphaFoldDB" id="A0A833ZJX8"/>
<dbReference type="InterPro" id="IPR001611">
    <property type="entry name" value="Leu-rich_rpt"/>
</dbReference>
<protein>
    <submittedName>
        <fullName evidence="10">Glycoprotein Ib platelet subunit alpha</fullName>
    </submittedName>
</protein>
<dbReference type="FunFam" id="3.80.10.10:FF:000770">
    <property type="entry name" value="Uncharacterized protein"/>
    <property type="match status" value="1"/>
</dbReference>
<dbReference type="GO" id="GO:0005886">
    <property type="term" value="C:plasma membrane"/>
    <property type="evidence" value="ECO:0007669"/>
    <property type="project" value="TreeGrafter"/>
</dbReference>
<evidence type="ECO:0000313" key="10">
    <source>
        <dbReference type="EMBL" id="KAF6094004.1"/>
    </source>
</evidence>
<feature type="chain" id="PRO_5032910793" evidence="7">
    <location>
        <begin position="17"/>
        <end position="724"/>
    </location>
</feature>
<evidence type="ECO:0000313" key="11">
    <source>
        <dbReference type="Proteomes" id="UP000664940"/>
    </source>
</evidence>
<dbReference type="InterPro" id="IPR032675">
    <property type="entry name" value="LRR_dom_sf"/>
</dbReference>
<organism evidence="10 11">
    <name type="scientific">Phyllostomus discolor</name>
    <name type="common">pale spear-nosed bat</name>
    <dbReference type="NCBI Taxonomy" id="89673"/>
    <lineage>
        <taxon>Eukaryota</taxon>
        <taxon>Metazoa</taxon>
        <taxon>Chordata</taxon>
        <taxon>Craniata</taxon>
        <taxon>Vertebrata</taxon>
        <taxon>Euteleostomi</taxon>
        <taxon>Mammalia</taxon>
        <taxon>Eutheria</taxon>
        <taxon>Laurasiatheria</taxon>
        <taxon>Chiroptera</taxon>
        <taxon>Yangochiroptera</taxon>
        <taxon>Phyllostomidae</taxon>
        <taxon>Phyllostominae</taxon>
        <taxon>Phyllostomus</taxon>
    </lineage>
</organism>